<organism evidence="1 2">
    <name type="scientific">Jatropha curcas</name>
    <name type="common">Barbados nut</name>
    <dbReference type="NCBI Taxonomy" id="180498"/>
    <lineage>
        <taxon>Eukaryota</taxon>
        <taxon>Viridiplantae</taxon>
        <taxon>Streptophyta</taxon>
        <taxon>Embryophyta</taxon>
        <taxon>Tracheophyta</taxon>
        <taxon>Spermatophyta</taxon>
        <taxon>Magnoliopsida</taxon>
        <taxon>eudicotyledons</taxon>
        <taxon>Gunneridae</taxon>
        <taxon>Pentapetalae</taxon>
        <taxon>rosids</taxon>
        <taxon>fabids</taxon>
        <taxon>Malpighiales</taxon>
        <taxon>Euphorbiaceae</taxon>
        <taxon>Crotonoideae</taxon>
        <taxon>Jatropheae</taxon>
        <taxon>Jatropha</taxon>
    </lineage>
</organism>
<evidence type="ECO:0000313" key="1">
    <source>
        <dbReference type="EMBL" id="KDP40988.1"/>
    </source>
</evidence>
<accession>A0A067L165</accession>
<keyword evidence="2" id="KW-1185">Reference proteome</keyword>
<dbReference type="EMBL" id="KK914326">
    <property type="protein sequence ID" value="KDP40988.1"/>
    <property type="molecule type" value="Genomic_DNA"/>
</dbReference>
<sequence>MKYGKEASVSDADVAQIFAGWYVLSTDLSRLESLGEELFLDQIDSGLLMHLGEKEEVAVGEGVQGEVVQDSVGGDRVGQDVSVALTPAILLVVEDEPPSSMPDLRERPPLV</sequence>
<gene>
    <name evidence="1" type="ORF">JCGZ_03784</name>
</gene>
<dbReference type="Proteomes" id="UP000027138">
    <property type="component" value="Unassembled WGS sequence"/>
</dbReference>
<name>A0A067L165_JATCU</name>
<evidence type="ECO:0000313" key="2">
    <source>
        <dbReference type="Proteomes" id="UP000027138"/>
    </source>
</evidence>
<reference evidence="1 2" key="1">
    <citation type="journal article" date="2014" name="PLoS ONE">
        <title>Global Analysis of Gene Expression Profiles in Physic Nut (Jatropha curcas L.) Seedlings Exposed to Salt Stress.</title>
        <authorList>
            <person name="Zhang L."/>
            <person name="Zhang C."/>
            <person name="Wu P."/>
            <person name="Chen Y."/>
            <person name="Li M."/>
            <person name="Jiang H."/>
            <person name="Wu G."/>
        </authorList>
    </citation>
    <scope>NUCLEOTIDE SEQUENCE [LARGE SCALE GENOMIC DNA]</scope>
    <source>
        <strain evidence="2">cv. GZQX0401</strain>
        <tissue evidence="1">Young leaves</tissue>
    </source>
</reference>
<protein>
    <submittedName>
        <fullName evidence="1">Uncharacterized protein</fullName>
    </submittedName>
</protein>
<proteinExistence type="predicted"/>
<dbReference type="AlphaFoldDB" id="A0A067L165"/>